<sequence length="157" mass="16541">MSATPQKTQNSEKQRSSLEIEEIGDKATNGETAKNSSESQVKGNSTGADSDPGNLKEPTAPPLQIPSIESITATSSNPTLVVEGQPSQAVIGGGEGFPHSNGVPSPYCSLCSHEIDARDDYGVIETRAHLPYTSRIRTTPDVRIPAARPCGILAAIW</sequence>
<dbReference type="EMBL" id="CABFNO020001568">
    <property type="protein sequence ID" value="CAH0005374.1"/>
    <property type="molecule type" value="Genomic_DNA"/>
</dbReference>
<evidence type="ECO:0000313" key="2">
    <source>
        <dbReference type="EMBL" id="CAH0005374.1"/>
    </source>
</evidence>
<comment type="caution">
    <text evidence="2">The sequence shown here is derived from an EMBL/GenBank/DDBJ whole genome shotgun (WGS) entry which is preliminary data.</text>
</comment>
<keyword evidence="3" id="KW-1185">Reference proteome</keyword>
<feature type="compositionally biased region" description="Polar residues" evidence="1">
    <location>
        <begin position="29"/>
        <end position="48"/>
    </location>
</feature>
<accession>A0A9N9YE02</accession>
<organism evidence="2 3">
    <name type="scientific">Clonostachys byssicola</name>
    <dbReference type="NCBI Taxonomy" id="160290"/>
    <lineage>
        <taxon>Eukaryota</taxon>
        <taxon>Fungi</taxon>
        <taxon>Dikarya</taxon>
        <taxon>Ascomycota</taxon>
        <taxon>Pezizomycotina</taxon>
        <taxon>Sordariomycetes</taxon>
        <taxon>Hypocreomycetidae</taxon>
        <taxon>Hypocreales</taxon>
        <taxon>Bionectriaceae</taxon>
        <taxon>Clonostachys</taxon>
    </lineage>
</organism>
<proteinExistence type="predicted"/>
<dbReference type="AlphaFoldDB" id="A0A9N9YE02"/>
<evidence type="ECO:0000313" key="3">
    <source>
        <dbReference type="Proteomes" id="UP000754883"/>
    </source>
</evidence>
<protein>
    <submittedName>
        <fullName evidence="2">Uncharacterized protein</fullName>
    </submittedName>
</protein>
<gene>
    <name evidence="2" type="ORF">CBYS24578_00005992</name>
</gene>
<name>A0A9N9YE02_9HYPO</name>
<feature type="region of interest" description="Disordered" evidence="1">
    <location>
        <begin position="1"/>
        <end position="66"/>
    </location>
</feature>
<dbReference type="OrthoDB" id="5138201at2759"/>
<evidence type="ECO:0000256" key="1">
    <source>
        <dbReference type="SAM" id="MobiDB-lite"/>
    </source>
</evidence>
<dbReference type="Proteomes" id="UP000754883">
    <property type="component" value="Unassembled WGS sequence"/>
</dbReference>
<reference evidence="2" key="1">
    <citation type="submission" date="2021-10" db="EMBL/GenBank/DDBJ databases">
        <authorList>
            <person name="Piombo E."/>
        </authorList>
    </citation>
    <scope>NUCLEOTIDE SEQUENCE</scope>
</reference>